<name>A0A6P2BYF1_9ACTN</name>
<dbReference type="Proteomes" id="UP000460272">
    <property type="component" value="Unassembled WGS sequence"/>
</dbReference>
<feature type="compositionally biased region" description="Polar residues" evidence="1">
    <location>
        <begin position="64"/>
        <end position="81"/>
    </location>
</feature>
<evidence type="ECO:0000256" key="1">
    <source>
        <dbReference type="SAM" id="MobiDB-lite"/>
    </source>
</evidence>
<evidence type="ECO:0000313" key="3">
    <source>
        <dbReference type="Proteomes" id="UP000460272"/>
    </source>
</evidence>
<gene>
    <name evidence="2" type="ORF">EAS64_17240</name>
</gene>
<organism evidence="2 3">
    <name type="scientific">Trebonia kvetii</name>
    <dbReference type="NCBI Taxonomy" id="2480626"/>
    <lineage>
        <taxon>Bacteria</taxon>
        <taxon>Bacillati</taxon>
        <taxon>Actinomycetota</taxon>
        <taxon>Actinomycetes</taxon>
        <taxon>Streptosporangiales</taxon>
        <taxon>Treboniaceae</taxon>
        <taxon>Trebonia</taxon>
    </lineage>
</organism>
<keyword evidence="3" id="KW-1185">Reference proteome</keyword>
<sequence length="81" mass="8185">MWKLPTATQLPGEPHDTELTAARPPVFSPPTGWALPQCPAGVTAALAAAATPPASRPAAVAPDISTTARPRSDLSMSSPAS</sequence>
<proteinExistence type="predicted"/>
<dbReference type="EMBL" id="RPFW01000003">
    <property type="protein sequence ID" value="TVZ04142.1"/>
    <property type="molecule type" value="Genomic_DNA"/>
</dbReference>
<comment type="caution">
    <text evidence="2">The sequence shown here is derived from an EMBL/GenBank/DDBJ whole genome shotgun (WGS) entry which is preliminary data.</text>
</comment>
<evidence type="ECO:0000313" key="2">
    <source>
        <dbReference type="EMBL" id="TVZ04142.1"/>
    </source>
</evidence>
<dbReference type="RefSeq" id="WP_145854012.1">
    <property type="nucleotide sequence ID" value="NZ_RPFW01000003.1"/>
</dbReference>
<feature type="region of interest" description="Disordered" evidence="1">
    <location>
        <begin position="1"/>
        <end position="30"/>
    </location>
</feature>
<reference evidence="2 3" key="1">
    <citation type="submission" date="2018-11" db="EMBL/GenBank/DDBJ databases">
        <title>Trebonia kvetii gen.nov., sp.nov., a novel acidophilic actinobacterium, and proposal of the new actinobacterial family Treboniaceae fam. nov.</title>
        <authorList>
            <person name="Rapoport D."/>
            <person name="Sagova-Mareckova M."/>
            <person name="Sedlacek I."/>
            <person name="Provaznik J."/>
            <person name="Kralova S."/>
            <person name="Pavlinic D."/>
            <person name="Benes V."/>
            <person name="Kopecky J."/>
        </authorList>
    </citation>
    <scope>NUCLEOTIDE SEQUENCE [LARGE SCALE GENOMIC DNA]</scope>
    <source>
        <strain evidence="2 3">15Tr583</strain>
    </source>
</reference>
<feature type="region of interest" description="Disordered" evidence="1">
    <location>
        <begin position="51"/>
        <end position="81"/>
    </location>
</feature>
<protein>
    <submittedName>
        <fullName evidence="2">Uncharacterized protein</fullName>
    </submittedName>
</protein>
<feature type="compositionally biased region" description="Low complexity" evidence="1">
    <location>
        <begin position="51"/>
        <end position="62"/>
    </location>
</feature>
<dbReference type="AlphaFoldDB" id="A0A6P2BYF1"/>
<accession>A0A6P2BYF1</accession>